<protein>
    <submittedName>
        <fullName evidence="1">Uncharacterized protein</fullName>
    </submittedName>
</protein>
<dbReference type="EMBL" id="MU004192">
    <property type="protein sequence ID" value="KAF2493152.1"/>
    <property type="molecule type" value="Genomic_DNA"/>
</dbReference>
<keyword evidence="2" id="KW-1185">Reference proteome</keyword>
<reference evidence="1" key="1">
    <citation type="journal article" date="2020" name="Stud. Mycol.">
        <title>101 Dothideomycetes genomes: a test case for predicting lifestyles and emergence of pathogens.</title>
        <authorList>
            <person name="Haridas S."/>
            <person name="Albert R."/>
            <person name="Binder M."/>
            <person name="Bloem J."/>
            <person name="Labutti K."/>
            <person name="Salamov A."/>
            <person name="Andreopoulos B."/>
            <person name="Baker S."/>
            <person name="Barry K."/>
            <person name="Bills G."/>
            <person name="Bluhm B."/>
            <person name="Cannon C."/>
            <person name="Castanera R."/>
            <person name="Culley D."/>
            <person name="Daum C."/>
            <person name="Ezra D."/>
            <person name="Gonzalez J."/>
            <person name="Henrissat B."/>
            <person name="Kuo A."/>
            <person name="Liang C."/>
            <person name="Lipzen A."/>
            <person name="Lutzoni F."/>
            <person name="Magnuson J."/>
            <person name="Mondo S."/>
            <person name="Nolan M."/>
            <person name="Ohm R."/>
            <person name="Pangilinan J."/>
            <person name="Park H.-J."/>
            <person name="Ramirez L."/>
            <person name="Alfaro M."/>
            <person name="Sun H."/>
            <person name="Tritt A."/>
            <person name="Yoshinaga Y."/>
            <person name="Zwiers L.-H."/>
            <person name="Turgeon B."/>
            <person name="Goodwin S."/>
            <person name="Spatafora J."/>
            <person name="Crous P."/>
            <person name="Grigoriev I."/>
        </authorList>
    </citation>
    <scope>NUCLEOTIDE SEQUENCE</scope>
    <source>
        <strain evidence="1">CBS 269.34</strain>
    </source>
</reference>
<accession>A0A6A6QLK1</accession>
<gene>
    <name evidence="1" type="ORF">BU16DRAFT_72724</name>
</gene>
<proteinExistence type="predicted"/>
<organism evidence="1 2">
    <name type="scientific">Lophium mytilinum</name>
    <dbReference type="NCBI Taxonomy" id="390894"/>
    <lineage>
        <taxon>Eukaryota</taxon>
        <taxon>Fungi</taxon>
        <taxon>Dikarya</taxon>
        <taxon>Ascomycota</taxon>
        <taxon>Pezizomycotina</taxon>
        <taxon>Dothideomycetes</taxon>
        <taxon>Pleosporomycetidae</taxon>
        <taxon>Mytilinidiales</taxon>
        <taxon>Mytilinidiaceae</taxon>
        <taxon>Lophium</taxon>
    </lineage>
</organism>
<dbReference type="Proteomes" id="UP000799750">
    <property type="component" value="Unassembled WGS sequence"/>
</dbReference>
<name>A0A6A6QLK1_9PEZI</name>
<evidence type="ECO:0000313" key="1">
    <source>
        <dbReference type="EMBL" id="KAF2493152.1"/>
    </source>
</evidence>
<evidence type="ECO:0000313" key="2">
    <source>
        <dbReference type="Proteomes" id="UP000799750"/>
    </source>
</evidence>
<dbReference type="AlphaFoldDB" id="A0A6A6QLK1"/>
<sequence length="192" mass="20861">MVVIVAERAREEGWYYQGLGAGRARTRDSQLSHQCWSPIQKETGRPFVAYGGDNAAQLEPTTRRVSGLAMGGQDSGWCKGWRCFCCRNETVRGCGGSICGDQSRDSPRVTLGWPPECWSIPRSIPRSIPSAWFPRRFALGRHPVRSNDAISTPILRLHCLPDSVSGAVPSMPNVGGGLGVGVCGRYARNLTG</sequence>